<gene>
    <name evidence="2" type="ORF">SDC9_96101</name>
</gene>
<feature type="region of interest" description="Disordered" evidence="1">
    <location>
        <begin position="111"/>
        <end position="175"/>
    </location>
</feature>
<sequence length="175" mass="18213">MVGAGGEQADETMAAGLRPVLGAGLDDHHVHEGPAVDGGPLVRLGDQHRRGGPRGAGRLGVEREIGGPRRVLHDAQRGCRIRRGHPVGPGAEADVAEEEELVVEQPLQQLGRRPGIRTPGGGERGGLRGRVPGHPAHLLPVPVGAADVGERGADDRLDPLDRLPIGGADHLEVHP</sequence>
<name>A0A645A8C6_9ZZZZ</name>
<comment type="caution">
    <text evidence="2">The sequence shown here is derived from an EMBL/GenBank/DDBJ whole genome shotgun (WGS) entry which is preliminary data.</text>
</comment>
<dbReference type="EMBL" id="VSSQ01012498">
    <property type="protein sequence ID" value="MPM49372.1"/>
    <property type="molecule type" value="Genomic_DNA"/>
</dbReference>
<feature type="compositionally biased region" description="Basic and acidic residues" evidence="1">
    <location>
        <begin position="25"/>
        <end position="34"/>
    </location>
</feature>
<proteinExistence type="predicted"/>
<accession>A0A645A8C6</accession>
<feature type="compositionally biased region" description="Basic and acidic residues" evidence="1">
    <location>
        <begin position="148"/>
        <end position="161"/>
    </location>
</feature>
<dbReference type="AlphaFoldDB" id="A0A645A8C6"/>
<reference evidence="2" key="1">
    <citation type="submission" date="2019-08" db="EMBL/GenBank/DDBJ databases">
        <authorList>
            <person name="Kucharzyk K."/>
            <person name="Murdoch R.W."/>
            <person name="Higgins S."/>
            <person name="Loffler F."/>
        </authorList>
    </citation>
    <scope>NUCLEOTIDE SEQUENCE</scope>
</reference>
<evidence type="ECO:0000313" key="2">
    <source>
        <dbReference type="EMBL" id="MPM49372.1"/>
    </source>
</evidence>
<feature type="compositionally biased region" description="Basic and acidic residues" evidence="1">
    <location>
        <begin position="60"/>
        <end position="77"/>
    </location>
</feature>
<organism evidence="2">
    <name type="scientific">bioreactor metagenome</name>
    <dbReference type="NCBI Taxonomy" id="1076179"/>
    <lineage>
        <taxon>unclassified sequences</taxon>
        <taxon>metagenomes</taxon>
        <taxon>ecological metagenomes</taxon>
    </lineage>
</organism>
<feature type="region of interest" description="Disordered" evidence="1">
    <location>
        <begin position="24"/>
        <end position="97"/>
    </location>
</feature>
<evidence type="ECO:0000256" key="1">
    <source>
        <dbReference type="SAM" id="MobiDB-lite"/>
    </source>
</evidence>
<protein>
    <submittedName>
        <fullName evidence="2">Uncharacterized protein</fullName>
    </submittedName>
</protein>